<feature type="domain" description="B30.2/SPRY" evidence="5">
    <location>
        <begin position="2026"/>
        <end position="2220"/>
    </location>
</feature>
<dbReference type="PROSITE" id="PS50188">
    <property type="entry name" value="B302_SPRY"/>
    <property type="match status" value="1"/>
</dbReference>
<feature type="repeat" description="ANK" evidence="3">
    <location>
        <begin position="925"/>
        <end position="957"/>
    </location>
</feature>
<dbReference type="PANTHER" id="PTHR24198:SF165">
    <property type="entry name" value="ANKYRIN REPEAT-CONTAINING PROTEIN-RELATED"/>
    <property type="match status" value="1"/>
</dbReference>
<keyword evidence="2 3" id="KW-0040">ANK repeat</keyword>
<dbReference type="Proteomes" id="UP000243498">
    <property type="component" value="Unassembled WGS sequence"/>
</dbReference>
<dbReference type="SUPFAM" id="SSF49899">
    <property type="entry name" value="Concanavalin A-like lectins/glucanases"/>
    <property type="match status" value="1"/>
</dbReference>
<dbReference type="InterPro" id="IPR013320">
    <property type="entry name" value="ConA-like_dom_sf"/>
</dbReference>
<evidence type="ECO:0000313" key="6">
    <source>
        <dbReference type="EMBL" id="OAA35384.1"/>
    </source>
</evidence>
<evidence type="ECO:0000256" key="2">
    <source>
        <dbReference type="ARBA" id="ARBA00023043"/>
    </source>
</evidence>
<name>A0A166X3I3_METRR</name>
<dbReference type="InterPro" id="IPR044736">
    <property type="entry name" value="Gid1/RanBPM/SPLA_SPRY"/>
</dbReference>
<feature type="repeat" description="ANK" evidence="3">
    <location>
        <begin position="992"/>
        <end position="1018"/>
    </location>
</feature>
<dbReference type="Pfam" id="PF00023">
    <property type="entry name" value="Ank"/>
    <property type="match status" value="1"/>
</dbReference>
<dbReference type="EMBL" id="AZHC01000042">
    <property type="protein sequence ID" value="OAA35384.1"/>
    <property type="molecule type" value="Genomic_DNA"/>
</dbReference>
<evidence type="ECO:0000256" key="3">
    <source>
        <dbReference type="PROSITE-ProRule" id="PRU00023"/>
    </source>
</evidence>
<dbReference type="CDD" id="cd12885">
    <property type="entry name" value="SPRY_RanBP_like"/>
    <property type="match status" value="1"/>
</dbReference>
<organism evidence="6 7">
    <name type="scientific">Metarhizium rileyi (strain RCEF 4871)</name>
    <name type="common">Nomuraea rileyi</name>
    <dbReference type="NCBI Taxonomy" id="1649241"/>
    <lineage>
        <taxon>Eukaryota</taxon>
        <taxon>Fungi</taxon>
        <taxon>Dikarya</taxon>
        <taxon>Ascomycota</taxon>
        <taxon>Pezizomycotina</taxon>
        <taxon>Sordariomycetes</taxon>
        <taxon>Hypocreomycetidae</taxon>
        <taxon>Hypocreales</taxon>
        <taxon>Clavicipitaceae</taxon>
        <taxon>Metarhizium</taxon>
    </lineage>
</organism>
<feature type="repeat" description="ANK" evidence="3">
    <location>
        <begin position="1259"/>
        <end position="1291"/>
    </location>
</feature>
<feature type="repeat" description="ANK" evidence="3">
    <location>
        <begin position="1907"/>
        <end position="1939"/>
    </location>
</feature>
<dbReference type="Pfam" id="PF00622">
    <property type="entry name" value="SPRY"/>
    <property type="match status" value="1"/>
</dbReference>
<dbReference type="STRING" id="1081105.A0A166X3I3"/>
<dbReference type="InterPro" id="IPR056884">
    <property type="entry name" value="NPHP3-like_N"/>
</dbReference>
<evidence type="ECO:0000313" key="7">
    <source>
        <dbReference type="Proteomes" id="UP000243498"/>
    </source>
</evidence>
<keyword evidence="1" id="KW-0677">Repeat</keyword>
<comment type="caution">
    <text evidence="6">The sequence shown here is derived from an EMBL/GenBank/DDBJ whole genome shotgun (WGS) entry which is preliminary data.</text>
</comment>
<feature type="repeat" description="ANK" evidence="3">
    <location>
        <begin position="1668"/>
        <end position="1700"/>
    </location>
</feature>
<feature type="region of interest" description="Disordered" evidence="4">
    <location>
        <begin position="1088"/>
        <end position="1116"/>
    </location>
</feature>
<proteinExistence type="predicted"/>
<dbReference type="Gene3D" id="1.25.40.20">
    <property type="entry name" value="Ankyrin repeat-containing domain"/>
    <property type="match status" value="7"/>
</dbReference>
<reference evidence="6 7" key="1">
    <citation type="journal article" date="2016" name="Genome Biol. Evol.">
        <title>Divergent and convergent evolution of fungal pathogenicity.</title>
        <authorList>
            <person name="Shang Y."/>
            <person name="Xiao G."/>
            <person name="Zheng P."/>
            <person name="Cen K."/>
            <person name="Zhan S."/>
            <person name="Wang C."/>
        </authorList>
    </citation>
    <scope>NUCLEOTIDE SEQUENCE [LARGE SCALE GENOMIC DNA]</scope>
    <source>
        <strain evidence="6 7">RCEF 4871</strain>
    </source>
</reference>
<dbReference type="InterPro" id="IPR003877">
    <property type="entry name" value="SPRY_dom"/>
</dbReference>
<sequence>MNYHAHLVVVSGVPVQQATKEEDPKTFLTQKFPRSLVDEFCFLDNSSGSGRLLYQRSKALLEQLWKSRGASTLPIIILAHGLGGFVVKQALVSATEEPRYQDIALNTVKVIFFGAAHNTTRNRGWGHLYLSLLSAVGSLPDYPLKLVHRIVGELEDINASFRTLSCSFDVTNFNEGHKYPVLDKECSILGRQDEVNVNFDCRHESLWRFTGEVAKEVCKQVIQTQNSEHLVLRNILRRLSLLDSQTHQLKPLLSKTDSLDWVCDGEAVHAWKNDPTVGILHIPEPSGVGASGIAAHILGSLLNQTEKKAVFISFEFDKNNIRAQSSFSFLLSFCRQLLSALPQLFEHISSASDLLSSVGAFTTQTLWTLIHYLMTSLVSERDFSLYCIIDSVDECIASQSEVIECMEELVKLANGKFKLLLSGITIPESKCDFTQHLRVTITPHSEGMTALKERYVRETVRKLAIDNPAWYGLEDTAVDHLKSLPLDSPYLLVKLNMALLEWTGRHSIKKDIKSKLDQQPTSIEGFYSQVMGSIDSRHREFVTKALFWIATAVRPLRPTELAMAVALDDISWNVPLPDNIGDLIRKDIVGDLTRIVAPLVKSENNRLYLIHDTLWDFLQERFSQVADPARGSEAVLGTPLLTHKHVSGDMHYRILVQCLEYSGNLGPSDSTSVPLKHAWLSFPVDEKNGLLSYAPFYWPRHYLKTSSREAAHAYVLQFFRNDEMFEKWSNLYQHFKSQTQSNRDRLDHPLKVVCSFGLADLFEDCFTMVRSSERHGNQLSESLDLAARRGYGDMVRMLLERGVRSQDALGNAALEGYDDIVDNLLDAGSNVNEVDGSGFAPIHYATCSGHKRTVALLLAKGADPNALTTLPQDRVMLPYETSPIDQTQEGDISDDSSEFSESSDTVTSEQSLVQTENVVYRHRAGAETSLHFAALTGQVEIAQLLLANGAKVDAQNDFEYDPLKFAAEGGFPELLTLLLDNQAAADNESSRDGNTAMHLAVACGHSKAAEILLARSSNAFKLIHKVNTEGLSPMHIVARDGRLKLLSLMLRVEDRHREADSVSSVNSNSQSASPVAISPAGMRITHRAHTGQQPIRRSTFGRPPERKGPLGGGDTQIFSVDKKHCKSVLELAAQNGHPRIVHKLLKRSWLVGTQDIGRALVLTAEQGHANIVTALLDRNSSKAASDTSKALALHAAAKAGHPKTVEALLTHRRGPRLSEMDKVASKGMTPLHEAAKGGHADVVKTLLEHKGTPNDLDDSLRTALHYAAASGSLECVQVLLQTAYKVDGRLRDKRGRTALHFAARRGHLPIVRRLCQVKDMIWTKDRDDLTAFDWVVDRDIPEEVETFIRILEDTAGQGAEFERGGLPLHVTVERRNISILRLLLQKGWKCNTRDTKGVTPFLKAVMKNFDEGVDLLLQDELCEVNARDDEDCNALHYVESPKLARKLLQLGVHNEHKDRKGQTPLFAAAWGSHIEVVRVIMESTPRPDPHIRDEDGWTVLHAAYDCPSILGLMLENKVDPNVLNSDGRTALAMSIEGDHFDCAKLLLEAQADPNLADEFENSPLCVAFTSTSCIEWLKLLSDNGVNLLAQSTSEITALHLAAEKNELELFTYLVERMESVDTTRVNEIFGSVLCHYVAMLDFNQVLADMLVSRGLDVNRKAKSQLADYELTALYAACRQGRSETVEWLLQHGADVNLLVGEGRSPLGASFRSLVDSMAKVYLLLAKEANVNHVGTMEPTALQQATSLGNKALITLLLDKGADPNLAGGQRDTPLNIAIRQKLGSDIVLSIISKGADLSQAGKHGILPAGTAAGADQVSILQLLAEKGVDPLAKDIHGRTALMHAVIGHSVDAVSYLLANKMISVSEVDAKGQTPLIVAAVLGDKAIVKVLLEKGFSDPKLLNAQDYRGKTALACAVSSNHLDVVVTLLGNDASPHVVDCRGRSPLYWAAREAGLEVMETMITSLDRKDHEITAYLNVALHGAVAAGRLGILQMLLKRDYVNVNHREPDGWSPLYTAQIYGRTTLVDKLRDARAFHSSEAPGVKMPSRWHLHDRFPALELGPEGTRGSRFLNLEFSNQCFGAARTDYPMVPLVDDIYYFEIQIRKASTEGGIAIGFCDDHAPLYDMLGWHTGSWGFHSRSGCLYANDERSWEGIPYSEPYGQGDVIGCGLNFAKRNGFYTRNGKVIGRSFPRAIGKLYPAVSMDICNGVWEISAVFPDDDGRSARFMFQGSFGEETLRQVERKEWDNETPE</sequence>
<dbReference type="PANTHER" id="PTHR24198">
    <property type="entry name" value="ANKYRIN REPEAT AND PROTEIN KINASE DOMAIN-CONTAINING PROTEIN"/>
    <property type="match status" value="1"/>
</dbReference>
<feature type="repeat" description="ANK" evidence="3">
    <location>
        <begin position="1526"/>
        <end position="1558"/>
    </location>
</feature>
<dbReference type="PROSITE" id="PS50088">
    <property type="entry name" value="ANK_REPEAT"/>
    <property type="match status" value="13"/>
</dbReference>
<feature type="repeat" description="ANK" evidence="3">
    <location>
        <begin position="1363"/>
        <end position="1395"/>
    </location>
</feature>
<dbReference type="InterPro" id="IPR043136">
    <property type="entry name" value="B30.2/SPRY_sf"/>
</dbReference>
<feature type="repeat" description="ANK" evidence="3">
    <location>
        <begin position="804"/>
        <end position="836"/>
    </location>
</feature>
<keyword evidence="7" id="KW-1185">Reference proteome</keyword>
<dbReference type="SMART" id="SM00449">
    <property type="entry name" value="SPRY"/>
    <property type="match status" value="1"/>
</dbReference>
<gene>
    <name evidence="6" type="ORF">NOR_07963</name>
</gene>
<feature type="repeat" description="ANK" evidence="3">
    <location>
        <begin position="1294"/>
        <end position="1314"/>
    </location>
</feature>
<feature type="repeat" description="ANK" evidence="3">
    <location>
        <begin position="837"/>
        <end position="869"/>
    </location>
</feature>
<feature type="repeat" description="ANK" evidence="3">
    <location>
        <begin position="1870"/>
        <end position="1894"/>
    </location>
</feature>
<feature type="repeat" description="ANK" evidence="3">
    <location>
        <begin position="1226"/>
        <end position="1258"/>
    </location>
</feature>
<feature type="repeat" description="ANK" evidence="3">
    <location>
        <begin position="1736"/>
        <end position="1768"/>
    </location>
</feature>
<dbReference type="OrthoDB" id="4936597at2759"/>
<dbReference type="OMA" id="LIRKWAH"/>
<dbReference type="Pfam" id="PF12796">
    <property type="entry name" value="Ank_2"/>
    <property type="match status" value="9"/>
</dbReference>
<feature type="region of interest" description="Disordered" evidence="4">
    <location>
        <begin position="883"/>
        <end position="910"/>
    </location>
</feature>
<dbReference type="InterPro" id="IPR002110">
    <property type="entry name" value="Ankyrin_rpt"/>
</dbReference>
<dbReference type="SUPFAM" id="SSF48403">
    <property type="entry name" value="Ankyrin repeat"/>
    <property type="match status" value="4"/>
</dbReference>
<evidence type="ECO:0000256" key="1">
    <source>
        <dbReference type="ARBA" id="ARBA00022737"/>
    </source>
</evidence>
<dbReference type="Pfam" id="PF24883">
    <property type="entry name" value="NPHP3_N"/>
    <property type="match status" value="1"/>
</dbReference>
<protein>
    <submittedName>
        <fullName evidence="6">Ankyrin repeat-containing domain protein</fullName>
    </submittedName>
</protein>
<feature type="compositionally biased region" description="Low complexity" evidence="4">
    <location>
        <begin position="899"/>
        <end position="909"/>
    </location>
</feature>
<evidence type="ECO:0000259" key="5">
    <source>
        <dbReference type="PROSITE" id="PS50188"/>
    </source>
</evidence>
<dbReference type="InterPro" id="IPR036770">
    <property type="entry name" value="Ankyrin_rpt-contain_sf"/>
</dbReference>
<dbReference type="SMART" id="SM00248">
    <property type="entry name" value="ANK"/>
    <property type="match status" value="31"/>
</dbReference>
<accession>A0A166X3I3</accession>
<dbReference type="InterPro" id="IPR001870">
    <property type="entry name" value="B30.2/SPRY"/>
</dbReference>
<dbReference type="Gene3D" id="2.60.120.920">
    <property type="match status" value="1"/>
</dbReference>
<dbReference type="PRINTS" id="PR01415">
    <property type="entry name" value="ANKYRIN"/>
</dbReference>
<evidence type="ECO:0000256" key="4">
    <source>
        <dbReference type="SAM" id="MobiDB-lite"/>
    </source>
</evidence>
<dbReference type="PROSITE" id="PS50297">
    <property type="entry name" value="ANK_REP_REGION"/>
    <property type="match status" value="10"/>
</dbReference>